<name>A0A4R0PV11_9SPHI</name>
<protein>
    <submittedName>
        <fullName evidence="1">Uncharacterized protein</fullName>
    </submittedName>
</protein>
<dbReference type="InterPro" id="IPR013783">
    <property type="entry name" value="Ig-like_fold"/>
</dbReference>
<dbReference type="Pfam" id="PF25788">
    <property type="entry name" value="Ig_Rha78A_N"/>
    <property type="match status" value="1"/>
</dbReference>
<accession>A0A4R0PV11</accession>
<gene>
    <name evidence="1" type="ORF">EZ456_14035</name>
</gene>
<dbReference type="RefSeq" id="WP_131531131.1">
    <property type="nucleotide sequence ID" value="NZ_SJSO01000010.1"/>
</dbReference>
<evidence type="ECO:0000313" key="1">
    <source>
        <dbReference type="EMBL" id="TCD26411.1"/>
    </source>
</evidence>
<dbReference type="AlphaFoldDB" id="A0A4R0PV11"/>
<dbReference type="PANTHER" id="PTHR33307:SF6">
    <property type="entry name" value="ALPHA-RHAMNOSIDASE (EUROFUNG)-RELATED"/>
    <property type="match status" value="1"/>
</dbReference>
<dbReference type="Proteomes" id="UP000293925">
    <property type="component" value="Unassembled WGS sequence"/>
</dbReference>
<dbReference type="EMBL" id="SJSO01000010">
    <property type="protein sequence ID" value="TCD26411.1"/>
    <property type="molecule type" value="Genomic_DNA"/>
</dbReference>
<organism evidence="1 2">
    <name type="scientific">Pedobacter psychrodurus</name>
    <dbReference type="NCBI Taxonomy" id="2530456"/>
    <lineage>
        <taxon>Bacteria</taxon>
        <taxon>Pseudomonadati</taxon>
        <taxon>Bacteroidota</taxon>
        <taxon>Sphingobacteriia</taxon>
        <taxon>Sphingobacteriales</taxon>
        <taxon>Sphingobacteriaceae</taxon>
        <taxon>Pedobacter</taxon>
    </lineage>
</organism>
<evidence type="ECO:0000313" key="2">
    <source>
        <dbReference type="Proteomes" id="UP000293925"/>
    </source>
</evidence>
<proteinExistence type="predicted"/>
<comment type="caution">
    <text evidence="1">The sequence shown here is derived from an EMBL/GenBank/DDBJ whole genome shotgun (WGS) entry which is preliminary data.</text>
</comment>
<dbReference type="Gene3D" id="2.60.40.10">
    <property type="entry name" value="Immunoglobulins"/>
    <property type="match status" value="1"/>
</dbReference>
<keyword evidence="2" id="KW-1185">Reference proteome</keyword>
<dbReference type="OrthoDB" id="9766741at2"/>
<reference evidence="1 2" key="1">
    <citation type="submission" date="2019-02" db="EMBL/GenBank/DDBJ databases">
        <title>Pedobacter sp. RP-3-21 sp. nov., isolated from Arctic soil.</title>
        <authorList>
            <person name="Dahal R.H."/>
        </authorList>
    </citation>
    <scope>NUCLEOTIDE SEQUENCE [LARGE SCALE GENOMIC DNA]</scope>
    <source>
        <strain evidence="1 2">RP-3-21</strain>
    </source>
</reference>
<dbReference type="PANTHER" id="PTHR33307">
    <property type="entry name" value="ALPHA-RHAMNOSIDASE (EUROFUNG)"/>
    <property type="match status" value="1"/>
</dbReference>
<sequence length="116" mass="13169">MKQTPAFIATIKKIQITFGLTCLLTQLYDQVEVTGLKCEYRENPLGIETLHPRLSWQLRSQQKNVEQTAYRILVADNIDLLAKNIGNIWDSKKTVSDASIQIKYNGAKLLPTKAHL</sequence>
<dbReference type="InterPro" id="IPR016007">
    <property type="entry name" value="Alpha_rhamnosid"/>
</dbReference>